<feature type="transmembrane region" description="Helical" evidence="2">
    <location>
        <begin position="213"/>
        <end position="235"/>
    </location>
</feature>
<protein>
    <submittedName>
        <fullName evidence="4">CPBP family intramembrane metalloprotease</fullName>
    </submittedName>
</protein>
<reference evidence="4 5" key="1">
    <citation type="journal article" date="2022" name="Int. J. Syst. Evol. Microbiol.">
        <title>Apilactobacillus apisilvae sp. nov., Nicolia spurrieriana gen. nov. sp. nov., Bombilactobacillus folatiphilus sp. nov. and Bombilactobacillus thymidiniphilus sp. nov., four new lactic acid bacterial isolates from stingless bees Tetragonula carbonaria and Austroplebeia australis.</title>
        <authorList>
            <person name="Oliphant S.A."/>
            <person name="Watson-Haigh N.S."/>
            <person name="Sumby K.M."/>
            <person name="Gardner J."/>
            <person name="Groom S."/>
            <person name="Jiranek V."/>
        </authorList>
    </citation>
    <scope>NUCLEOTIDE SEQUENCE [LARGE SCALE GENOMIC DNA]</scope>
    <source>
        <strain evidence="4 5">SG5_A10</strain>
    </source>
</reference>
<keyword evidence="4" id="KW-0482">Metalloprotease</keyword>
<dbReference type="Pfam" id="PF02517">
    <property type="entry name" value="Rce1-like"/>
    <property type="match status" value="1"/>
</dbReference>
<feature type="transmembrane region" description="Helical" evidence="2">
    <location>
        <begin position="144"/>
        <end position="161"/>
    </location>
</feature>
<keyword evidence="2" id="KW-1133">Transmembrane helix</keyword>
<proteinExistence type="inferred from homology"/>
<sequence>MFKLKTYTSVILYSVIMFIIFVMATVVSQNLLIETNLPITLSSYLQYIIIMLILVISNVMLTKVPIFFTSKIPFKKKIIPYVLLIIFIVYSMRPTMTHALSFDEYLFNSIAYVFGTAITQEYLFSGVILNALIRNLKKFSRSGIIMQIILTSLLFAAYYIVQAVRVESYEQVIYAFSFGLVVTSLYMATGSIVPSIILHFIFDFVSYIFPDNAINPTLTALGCLVASIILLIPLLKDKYIDPRLYNYIGKN</sequence>
<dbReference type="RefSeq" id="WP_249510704.1">
    <property type="nucleotide sequence ID" value="NZ_CP093362.1"/>
</dbReference>
<feature type="transmembrane region" description="Helical" evidence="2">
    <location>
        <begin position="44"/>
        <end position="66"/>
    </location>
</feature>
<feature type="domain" description="CAAX prenyl protease 2/Lysostaphin resistance protein A-like" evidence="3">
    <location>
        <begin position="105"/>
        <end position="205"/>
    </location>
</feature>
<evidence type="ECO:0000313" key="4">
    <source>
        <dbReference type="EMBL" id="UQS84720.1"/>
    </source>
</evidence>
<feature type="transmembrane region" description="Helical" evidence="2">
    <location>
        <begin position="12"/>
        <end position="32"/>
    </location>
</feature>
<evidence type="ECO:0000259" key="3">
    <source>
        <dbReference type="Pfam" id="PF02517"/>
    </source>
</evidence>
<keyword evidence="2" id="KW-0472">Membrane</keyword>
<evidence type="ECO:0000256" key="2">
    <source>
        <dbReference type="SAM" id="Phobius"/>
    </source>
</evidence>
<dbReference type="GO" id="GO:0008237">
    <property type="term" value="F:metallopeptidase activity"/>
    <property type="evidence" value="ECO:0007669"/>
    <property type="project" value="UniProtKB-KW"/>
</dbReference>
<keyword evidence="4" id="KW-0645">Protease</keyword>
<accession>A0ABY4PGM4</accession>
<gene>
    <name evidence="4" type="ORF">MOO46_05590</name>
</gene>
<dbReference type="InterPro" id="IPR003675">
    <property type="entry name" value="Rce1/LyrA-like_dom"/>
</dbReference>
<organism evidence="4 5">
    <name type="scientific">Apilactobacillus apisilvae</name>
    <dbReference type="NCBI Taxonomy" id="2923364"/>
    <lineage>
        <taxon>Bacteria</taxon>
        <taxon>Bacillati</taxon>
        <taxon>Bacillota</taxon>
        <taxon>Bacilli</taxon>
        <taxon>Lactobacillales</taxon>
        <taxon>Lactobacillaceae</taxon>
        <taxon>Apilactobacillus</taxon>
    </lineage>
</organism>
<name>A0ABY4PGM4_9LACO</name>
<keyword evidence="2" id="KW-0812">Transmembrane</keyword>
<dbReference type="Proteomes" id="UP000831859">
    <property type="component" value="Chromosome"/>
</dbReference>
<feature type="transmembrane region" description="Helical" evidence="2">
    <location>
        <begin position="78"/>
        <end position="97"/>
    </location>
</feature>
<feature type="transmembrane region" description="Helical" evidence="2">
    <location>
        <begin position="109"/>
        <end position="132"/>
    </location>
</feature>
<keyword evidence="5" id="KW-1185">Reference proteome</keyword>
<evidence type="ECO:0000256" key="1">
    <source>
        <dbReference type="ARBA" id="ARBA00009067"/>
    </source>
</evidence>
<comment type="similarity">
    <text evidence="1">Belongs to the UPF0177 family.</text>
</comment>
<keyword evidence="4" id="KW-0378">Hydrolase</keyword>
<dbReference type="EMBL" id="CP093362">
    <property type="protein sequence ID" value="UQS84720.1"/>
    <property type="molecule type" value="Genomic_DNA"/>
</dbReference>
<evidence type="ECO:0000313" key="5">
    <source>
        <dbReference type="Proteomes" id="UP000831859"/>
    </source>
</evidence>
<feature type="transmembrane region" description="Helical" evidence="2">
    <location>
        <begin position="173"/>
        <end position="201"/>
    </location>
</feature>